<dbReference type="EMBL" id="QAAD01000003">
    <property type="protein sequence ID" value="PTN09842.1"/>
    <property type="molecule type" value="Genomic_DNA"/>
</dbReference>
<dbReference type="Proteomes" id="UP000243525">
    <property type="component" value="Unassembled WGS sequence"/>
</dbReference>
<gene>
    <name evidence="1" type="ORF">C8N47_103136</name>
</gene>
<keyword evidence="2" id="KW-1185">Reference proteome</keyword>
<name>A0A2T5C4Q1_9BACT</name>
<organism evidence="1 2">
    <name type="scientific">Mangrovibacterium marinum</name>
    <dbReference type="NCBI Taxonomy" id="1639118"/>
    <lineage>
        <taxon>Bacteria</taxon>
        <taxon>Pseudomonadati</taxon>
        <taxon>Bacteroidota</taxon>
        <taxon>Bacteroidia</taxon>
        <taxon>Marinilabiliales</taxon>
        <taxon>Prolixibacteraceae</taxon>
        <taxon>Mangrovibacterium</taxon>
    </lineage>
</organism>
<dbReference type="Pfam" id="PF15931">
    <property type="entry name" value="DUF4747"/>
    <property type="match status" value="1"/>
</dbReference>
<sequence length="284" mass="32701">MDNQNSTQIFQFKVLNVKLVSRKETSSNIYHDLMQSVFDNDIKINFKKHVGFINDFTAVSSPEGNYFYGRVTKAEIAGDNYELKKDNTLEVVEHEGQYYTNPVQAYFIFVPQAHRFAFLENEKIKIAWFKSFIVKSFQNVIGEDEKIDAIIKTTDTFVEDYLKTGDIRKIRIKLSYSNSDSFNNPAMKAMEENFKNTHLREVTLTGVSDKKGNIDLMNNEILNPLAGLAIDNGEISAWSQDNTSSQPTITTKDVQAVYDIKVTDKTWMFDIFNKMIDLFRPQSN</sequence>
<comment type="caution">
    <text evidence="1">The sequence shown here is derived from an EMBL/GenBank/DDBJ whole genome shotgun (WGS) entry which is preliminary data.</text>
</comment>
<protein>
    <submittedName>
        <fullName evidence="1">Uncharacterized protein DUF4747</fullName>
    </submittedName>
</protein>
<dbReference type="AlphaFoldDB" id="A0A2T5C4Q1"/>
<evidence type="ECO:0000313" key="2">
    <source>
        <dbReference type="Proteomes" id="UP000243525"/>
    </source>
</evidence>
<proteinExistence type="predicted"/>
<accession>A0A2T5C4Q1</accession>
<dbReference type="RefSeq" id="WP_107821224.1">
    <property type="nucleotide sequence ID" value="NZ_OY782574.1"/>
</dbReference>
<reference evidence="1 2" key="1">
    <citation type="submission" date="2018-04" db="EMBL/GenBank/DDBJ databases">
        <title>Genomic Encyclopedia of Archaeal and Bacterial Type Strains, Phase II (KMG-II): from individual species to whole genera.</title>
        <authorList>
            <person name="Goeker M."/>
        </authorList>
    </citation>
    <scope>NUCLEOTIDE SEQUENCE [LARGE SCALE GENOMIC DNA]</scope>
    <source>
        <strain evidence="1 2">DSM 28823</strain>
    </source>
</reference>
<dbReference type="OrthoDB" id="788845at2"/>
<dbReference type="InterPro" id="IPR031832">
    <property type="entry name" value="DUF4747"/>
</dbReference>
<evidence type="ECO:0000313" key="1">
    <source>
        <dbReference type="EMBL" id="PTN09842.1"/>
    </source>
</evidence>